<feature type="transmembrane region" description="Helical" evidence="8">
    <location>
        <begin position="276"/>
        <end position="297"/>
    </location>
</feature>
<comment type="caution">
    <text evidence="10">The sequence shown here is derived from an EMBL/GenBank/DDBJ whole genome shotgun (WGS) entry which is preliminary data.</text>
</comment>
<dbReference type="Pfam" id="PF00361">
    <property type="entry name" value="Proton_antipo_M"/>
    <property type="match status" value="1"/>
</dbReference>
<keyword evidence="11" id="KW-1185">Reference proteome</keyword>
<dbReference type="RefSeq" id="WP_378260799.1">
    <property type="nucleotide sequence ID" value="NZ_JBHSIT010000010.1"/>
</dbReference>
<feature type="transmembrane region" description="Helical" evidence="8">
    <location>
        <begin position="208"/>
        <end position="233"/>
    </location>
</feature>
<feature type="transmembrane region" description="Helical" evidence="8">
    <location>
        <begin position="373"/>
        <end position="393"/>
    </location>
</feature>
<keyword evidence="5 8" id="KW-1133">Transmembrane helix</keyword>
<feature type="transmembrane region" description="Helical" evidence="8">
    <location>
        <begin position="31"/>
        <end position="51"/>
    </location>
</feature>
<feature type="transmembrane region" description="Helical" evidence="8">
    <location>
        <begin position="6"/>
        <end position="24"/>
    </location>
</feature>
<reference evidence="11" key="1">
    <citation type="journal article" date="2019" name="Int. J. Syst. Evol. Microbiol.">
        <title>The Global Catalogue of Microorganisms (GCM) 10K type strain sequencing project: providing services to taxonomists for standard genome sequencing and annotation.</title>
        <authorList>
            <consortium name="The Broad Institute Genomics Platform"/>
            <consortium name="The Broad Institute Genome Sequencing Center for Infectious Disease"/>
            <person name="Wu L."/>
            <person name="Ma J."/>
        </authorList>
    </citation>
    <scope>NUCLEOTIDE SEQUENCE [LARGE SCALE GENOMIC DNA]</scope>
    <source>
        <strain evidence="11">KLKA75</strain>
    </source>
</reference>
<evidence type="ECO:0000256" key="1">
    <source>
        <dbReference type="ARBA" id="ARBA00004651"/>
    </source>
</evidence>
<evidence type="ECO:0000256" key="4">
    <source>
        <dbReference type="ARBA" id="ARBA00022692"/>
    </source>
</evidence>
<dbReference type="EMBL" id="JBHSIT010000010">
    <property type="protein sequence ID" value="MFC4911656.1"/>
    <property type="molecule type" value="Genomic_DNA"/>
</dbReference>
<keyword evidence="4 7" id="KW-0812">Transmembrane</keyword>
<gene>
    <name evidence="10" type="ORF">ACFPCY_30430</name>
</gene>
<feature type="transmembrane region" description="Helical" evidence="8">
    <location>
        <begin position="111"/>
        <end position="131"/>
    </location>
</feature>
<keyword evidence="6 8" id="KW-0472">Membrane</keyword>
<comment type="similarity">
    <text evidence="2">Belongs to the CPA3 antiporters (TC 2.A.63) subunit D family.</text>
</comment>
<dbReference type="PANTHER" id="PTHR42703">
    <property type="entry name" value="NADH DEHYDROGENASE"/>
    <property type="match status" value="1"/>
</dbReference>
<feature type="transmembrane region" description="Helical" evidence="8">
    <location>
        <begin position="554"/>
        <end position="573"/>
    </location>
</feature>
<evidence type="ECO:0000313" key="11">
    <source>
        <dbReference type="Proteomes" id="UP001595872"/>
    </source>
</evidence>
<evidence type="ECO:0000256" key="2">
    <source>
        <dbReference type="ARBA" id="ARBA00005346"/>
    </source>
</evidence>
<organism evidence="10 11">
    <name type="scientific">Actinomadura gamaensis</name>
    <dbReference type="NCBI Taxonomy" id="1763541"/>
    <lineage>
        <taxon>Bacteria</taxon>
        <taxon>Bacillati</taxon>
        <taxon>Actinomycetota</taxon>
        <taxon>Actinomycetes</taxon>
        <taxon>Streptosporangiales</taxon>
        <taxon>Thermomonosporaceae</taxon>
        <taxon>Actinomadura</taxon>
    </lineage>
</organism>
<dbReference type="InterPro" id="IPR001750">
    <property type="entry name" value="ND/Mrp_TM"/>
</dbReference>
<feature type="transmembrane region" description="Helical" evidence="8">
    <location>
        <begin position="137"/>
        <end position="156"/>
    </location>
</feature>
<feature type="transmembrane region" description="Helical" evidence="8">
    <location>
        <begin position="511"/>
        <end position="533"/>
    </location>
</feature>
<comment type="subcellular location">
    <subcellularLocation>
        <location evidence="1">Cell membrane</location>
        <topology evidence="1">Multi-pass membrane protein</topology>
    </subcellularLocation>
    <subcellularLocation>
        <location evidence="7">Membrane</location>
        <topology evidence="7">Multi-pass membrane protein</topology>
    </subcellularLocation>
</comment>
<evidence type="ECO:0000256" key="8">
    <source>
        <dbReference type="SAM" id="Phobius"/>
    </source>
</evidence>
<evidence type="ECO:0000256" key="6">
    <source>
        <dbReference type="ARBA" id="ARBA00023136"/>
    </source>
</evidence>
<feature type="transmembrane region" description="Helical" evidence="8">
    <location>
        <begin position="245"/>
        <end position="264"/>
    </location>
</feature>
<name>A0ABV9U5H4_9ACTN</name>
<evidence type="ECO:0000313" key="10">
    <source>
        <dbReference type="EMBL" id="MFC4911656.1"/>
    </source>
</evidence>
<feature type="transmembrane region" description="Helical" evidence="8">
    <location>
        <begin position="413"/>
        <end position="437"/>
    </location>
</feature>
<evidence type="ECO:0000256" key="7">
    <source>
        <dbReference type="RuleBase" id="RU000320"/>
    </source>
</evidence>
<keyword evidence="3" id="KW-1003">Cell membrane</keyword>
<evidence type="ECO:0000256" key="3">
    <source>
        <dbReference type="ARBA" id="ARBA00022475"/>
    </source>
</evidence>
<evidence type="ECO:0000259" key="9">
    <source>
        <dbReference type="Pfam" id="PF00361"/>
    </source>
</evidence>
<evidence type="ECO:0000256" key="5">
    <source>
        <dbReference type="ARBA" id="ARBA00022989"/>
    </source>
</evidence>
<feature type="domain" description="NADH:quinone oxidoreductase/Mrp antiporter transmembrane" evidence="9">
    <location>
        <begin position="133"/>
        <end position="400"/>
    </location>
</feature>
<feature type="transmembrane region" description="Helical" evidence="8">
    <location>
        <begin position="168"/>
        <end position="188"/>
    </location>
</feature>
<dbReference type="Proteomes" id="UP001595872">
    <property type="component" value="Unassembled WGS sequence"/>
</dbReference>
<dbReference type="PANTHER" id="PTHR42703:SF1">
    <property type="entry name" value="NA(+)_H(+) ANTIPORTER SUBUNIT D1"/>
    <property type="match status" value="1"/>
</dbReference>
<dbReference type="PRINTS" id="PR01434">
    <property type="entry name" value="NADHDHGNASE5"/>
</dbReference>
<protein>
    <submittedName>
        <fullName evidence="10">Complex I subunit 5 family protein</fullName>
    </submittedName>
</protein>
<feature type="transmembrane region" description="Helical" evidence="8">
    <location>
        <begin position="71"/>
        <end position="99"/>
    </location>
</feature>
<feature type="transmembrane region" description="Helical" evidence="8">
    <location>
        <begin position="449"/>
        <end position="469"/>
    </location>
</feature>
<proteinExistence type="inferred from homology"/>
<feature type="transmembrane region" description="Helical" evidence="8">
    <location>
        <begin position="309"/>
        <end position="329"/>
    </location>
</feature>
<dbReference type="InterPro" id="IPR050586">
    <property type="entry name" value="CPA3_Na-H_Antiporter_D"/>
</dbReference>
<sequence>MSTGALLPVTVVLPLAAAALAPLLARLDRRLPLFTGLAALAGAAAILLRALPDVLSGRLIEHRLGGQARVIAIVFTADPLGTLFALVTALVGALLLMYTLSELGGLGDRELGGYAALCLLLLAALIGTALTADLFNLFVWFEVAALSSYGLTGFFLERPIALEAAFKILVLTTVASFGVFVGTGLLYARHGALNLGLLHDSLGGATGVADLVALALLIGGYATKAGLVPFHTWLPDAHTAAPGPVSALFSGLMVNLGIVVLARLAYQVFAPSHVPIMGLLMVLGLLSALAGAVLALGQDDLKRLLAYDTVSQMGVITVGLATGTASGAAGGVYHLLNHALFKSLLFLCAGAIVHRTGLTNLSEMGGLARRMPVVAIAFLVGVASIAGVPPLNGYASLALIHHGLETTHQTGPAVLLALAQVVTVAALARAAWLAFFARKEPTDADERPRPGMVVSFLALAACCLALGVLSQPIVEHAMRPAAGALVRGDLYAAAAGGRVAPIPAPPVRLEYLASSSLLVTVGCLVAGLVLARLSGRVVSAPPWRRLAALHNGSVNDYAALAAAGTLAVALVVLT</sequence>
<accession>A0ABV9U5H4</accession>